<feature type="compositionally biased region" description="Gly residues" evidence="1">
    <location>
        <begin position="29"/>
        <end position="44"/>
    </location>
</feature>
<evidence type="ECO:0000313" key="2">
    <source>
        <dbReference type="EMBL" id="MBD1222999.1"/>
    </source>
</evidence>
<evidence type="ECO:0000256" key="1">
    <source>
        <dbReference type="SAM" id="MobiDB-lite"/>
    </source>
</evidence>
<feature type="compositionally biased region" description="Pro residues" evidence="1">
    <location>
        <begin position="115"/>
        <end position="125"/>
    </location>
</feature>
<proteinExistence type="predicted"/>
<dbReference type="RefSeq" id="WP_189778114.1">
    <property type="nucleotide sequence ID" value="NZ_CP126077.1"/>
</dbReference>
<evidence type="ECO:0000313" key="3">
    <source>
        <dbReference type="Proteomes" id="UP000621631"/>
    </source>
</evidence>
<comment type="caution">
    <text evidence="2">The sequence shown here is derived from an EMBL/GenBank/DDBJ whole genome shotgun (WGS) entry which is preliminary data.</text>
</comment>
<sequence length="197" mass="21341">MNYQYEPENNYYEDDRQFNLPGYMLNQIFGGGQQQYPGQPGGFPGNPPPGFPGQPGGSFPGSPGGGFPGQPGGSFPGYPGGGFPGQPGGSFPGGGFPGQPGGFPGGGSPGQQPSEGPPSSPPPSFQPTQPQVQLYAVDPGGIRGCLYRYTYIWLRRDSFWFYPTYVGRRSIAGYRWQGYRWVYYGIDLDKIESYQCY</sequence>
<protein>
    <recommendedName>
        <fullName evidence="4">Transporter</fullName>
    </recommendedName>
</protein>
<organism evidence="2 3">
    <name type="scientific">Virgibacillus halodenitrificans</name>
    <name type="common">Bacillus halodenitrificans</name>
    <dbReference type="NCBI Taxonomy" id="1482"/>
    <lineage>
        <taxon>Bacteria</taxon>
        <taxon>Bacillati</taxon>
        <taxon>Bacillota</taxon>
        <taxon>Bacilli</taxon>
        <taxon>Bacillales</taxon>
        <taxon>Bacillaceae</taxon>
        <taxon>Virgibacillus</taxon>
    </lineage>
</organism>
<accession>A0ABR7VM59</accession>
<reference evidence="2 3" key="1">
    <citation type="submission" date="2020-09" db="EMBL/GenBank/DDBJ databases">
        <title>Draft Genome Sequences of Oil-Oxidizing Bacteria Halomonas titanicae, Marinobacter lutaoensis, and Virgibacillus halodenitrificans Isolated from Highly Saline Environments.</title>
        <authorList>
            <person name="Grouzdev D.S."/>
            <person name="Sokolova D.S."/>
            <person name="Semenova E.M."/>
            <person name="Borzenkov I.A."/>
            <person name="Bidzhieva S.K."/>
            <person name="Poltaraus A.B."/>
            <person name="Nazina T.N."/>
        </authorList>
    </citation>
    <scope>NUCLEOTIDE SEQUENCE [LARGE SCALE GENOMIC DNA]</scope>
    <source>
        <strain evidence="2 3">VKM B-3472D</strain>
    </source>
</reference>
<dbReference type="EMBL" id="JACWEZ010000005">
    <property type="protein sequence ID" value="MBD1222999.1"/>
    <property type="molecule type" value="Genomic_DNA"/>
</dbReference>
<feature type="compositionally biased region" description="Gly residues" evidence="1">
    <location>
        <begin position="53"/>
        <end position="109"/>
    </location>
</feature>
<dbReference type="Proteomes" id="UP000621631">
    <property type="component" value="Unassembled WGS sequence"/>
</dbReference>
<keyword evidence="3" id="KW-1185">Reference proteome</keyword>
<evidence type="ECO:0008006" key="4">
    <source>
        <dbReference type="Google" id="ProtNLM"/>
    </source>
</evidence>
<gene>
    <name evidence="2" type="ORF">IC602_10325</name>
</gene>
<name>A0ABR7VM59_VIRHA</name>
<feature type="region of interest" description="Disordered" evidence="1">
    <location>
        <begin position="29"/>
        <end position="129"/>
    </location>
</feature>